<gene>
    <name evidence="2" type="primary">LOC142171886</name>
</gene>
<evidence type="ECO:0000313" key="1">
    <source>
        <dbReference type="Proteomes" id="UP000790787"/>
    </source>
</evidence>
<name>A0AC58T3A3_TOBAC</name>
<proteinExistence type="predicted"/>
<keyword evidence="1" id="KW-1185">Reference proteome</keyword>
<reference evidence="2" key="2">
    <citation type="submission" date="2025-08" db="UniProtKB">
        <authorList>
            <consortium name="RefSeq"/>
        </authorList>
    </citation>
    <scope>IDENTIFICATION</scope>
    <source>
        <tissue evidence="2">Leaf</tissue>
    </source>
</reference>
<sequence length="292" mass="33102">MCDASDVDVGEVLGQRKEKMFRPIYFAIRTLNNAQVNYAATKKEFFVVVFAFDKFRSCLVGSKVIVHTDHSDLKYLLSKKESKPRLMRWVLLLQEFDLEIKDRKGRENQVVDHPSRLETPPVETIDVREEFPDEQIFSIAAVSERPPWYVDVANLLASGWLMRDLSHDQRRKLQDGVIRRCVPEGEMASILSHCHYGVAGGHYGGNRTAANVMEASFYWPTLYKDTHAYVAARANVKGQEGERGQSVGDKHEGKHGGQEKVEWGQSVGEQRVGGKGKWSGDTRWKMGAGKME</sequence>
<dbReference type="Proteomes" id="UP000790787">
    <property type="component" value="Chromosome 17"/>
</dbReference>
<protein>
    <submittedName>
        <fullName evidence="2">Uncharacterized protein LOC142171886</fullName>
    </submittedName>
</protein>
<accession>A0AC58T3A3</accession>
<organism evidence="1 2">
    <name type="scientific">Nicotiana tabacum</name>
    <name type="common">Common tobacco</name>
    <dbReference type="NCBI Taxonomy" id="4097"/>
    <lineage>
        <taxon>Eukaryota</taxon>
        <taxon>Viridiplantae</taxon>
        <taxon>Streptophyta</taxon>
        <taxon>Embryophyta</taxon>
        <taxon>Tracheophyta</taxon>
        <taxon>Spermatophyta</taxon>
        <taxon>Magnoliopsida</taxon>
        <taxon>eudicotyledons</taxon>
        <taxon>Gunneridae</taxon>
        <taxon>Pentapetalae</taxon>
        <taxon>asterids</taxon>
        <taxon>lamiids</taxon>
        <taxon>Solanales</taxon>
        <taxon>Solanaceae</taxon>
        <taxon>Nicotianoideae</taxon>
        <taxon>Nicotianeae</taxon>
        <taxon>Nicotiana</taxon>
    </lineage>
</organism>
<dbReference type="RefSeq" id="XP_075091698.1">
    <property type="nucleotide sequence ID" value="XM_075235597.1"/>
</dbReference>
<evidence type="ECO:0000313" key="2">
    <source>
        <dbReference type="RefSeq" id="XP_075091698.1"/>
    </source>
</evidence>
<reference evidence="1" key="1">
    <citation type="journal article" date="2014" name="Nat. Commun.">
        <title>The tobacco genome sequence and its comparison with those of tomato and potato.</title>
        <authorList>
            <person name="Sierro N."/>
            <person name="Battey J.N."/>
            <person name="Ouadi S."/>
            <person name="Bakaher N."/>
            <person name="Bovet L."/>
            <person name="Willig A."/>
            <person name="Goepfert S."/>
            <person name="Peitsch M.C."/>
            <person name="Ivanov N.V."/>
        </authorList>
    </citation>
    <scope>NUCLEOTIDE SEQUENCE [LARGE SCALE GENOMIC DNA]</scope>
</reference>